<gene>
    <name evidence="2" type="ORF">GPUH_LOCUS1399</name>
</gene>
<proteinExistence type="predicted"/>
<keyword evidence="3" id="KW-1185">Reference proteome</keyword>
<dbReference type="EMBL" id="UYRT01001673">
    <property type="protein sequence ID" value="VDK29966.1"/>
    <property type="molecule type" value="Genomic_DNA"/>
</dbReference>
<feature type="transmembrane region" description="Helical" evidence="1">
    <location>
        <begin position="21"/>
        <end position="37"/>
    </location>
</feature>
<evidence type="ECO:0000313" key="2">
    <source>
        <dbReference type="EMBL" id="VDK29966.1"/>
    </source>
</evidence>
<protein>
    <submittedName>
        <fullName evidence="2">Uncharacterized protein</fullName>
    </submittedName>
</protein>
<keyword evidence="1" id="KW-1133">Transmembrane helix</keyword>
<keyword evidence="1" id="KW-0812">Transmembrane</keyword>
<name>A0A3P6NT82_9BILA</name>
<evidence type="ECO:0000313" key="3">
    <source>
        <dbReference type="Proteomes" id="UP000271098"/>
    </source>
</evidence>
<dbReference type="AlphaFoldDB" id="A0A3P6NT82"/>
<evidence type="ECO:0000256" key="1">
    <source>
        <dbReference type="SAM" id="Phobius"/>
    </source>
</evidence>
<sequence>MIAVDEESKSKEEQAISLLQTLWNVVCYVCTLIWPLYSNPGHLLRLWVQQLEIVPNCLGYSGELYKTSMLS</sequence>
<accession>A0A3P6NT82</accession>
<reference evidence="2 3" key="1">
    <citation type="submission" date="2018-11" db="EMBL/GenBank/DDBJ databases">
        <authorList>
            <consortium name="Pathogen Informatics"/>
        </authorList>
    </citation>
    <scope>NUCLEOTIDE SEQUENCE [LARGE SCALE GENOMIC DNA]</scope>
</reference>
<dbReference type="Proteomes" id="UP000271098">
    <property type="component" value="Unassembled WGS sequence"/>
</dbReference>
<organism evidence="2 3">
    <name type="scientific">Gongylonema pulchrum</name>
    <dbReference type="NCBI Taxonomy" id="637853"/>
    <lineage>
        <taxon>Eukaryota</taxon>
        <taxon>Metazoa</taxon>
        <taxon>Ecdysozoa</taxon>
        <taxon>Nematoda</taxon>
        <taxon>Chromadorea</taxon>
        <taxon>Rhabditida</taxon>
        <taxon>Spirurina</taxon>
        <taxon>Spiruromorpha</taxon>
        <taxon>Spiruroidea</taxon>
        <taxon>Gongylonematidae</taxon>
        <taxon>Gongylonema</taxon>
    </lineage>
</organism>
<keyword evidence="1" id="KW-0472">Membrane</keyword>